<dbReference type="AlphaFoldDB" id="A0A5B9PFJ9"/>
<dbReference type="InterPro" id="IPR010131">
    <property type="entry name" value="MdtP/NodT-like"/>
</dbReference>
<evidence type="ECO:0000256" key="1">
    <source>
        <dbReference type="SAM" id="Phobius"/>
    </source>
</evidence>
<dbReference type="EMBL" id="CP042912">
    <property type="protein sequence ID" value="QEG25064.1"/>
    <property type="molecule type" value="Genomic_DNA"/>
</dbReference>
<evidence type="ECO:0000313" key="3">
    <source>
        <dbReference type="Proteomes" id="UP000322214"/>
    </source>
</evidence>
<reference evidence="2 3" key="1">
    <citation type="submission" date="2019-08" db="EMBL/GenBank/DDBJ databases">
        <title>Deep-cultivation of Planctomycetes and their phenomic and genomic characterization uncovers novel biology.</title>
        <authorList>
            <person name="Wiegand S."/>
            <person name="Jogler M."/>
            <person name="Boedeker C."/>
            <person name="Pinto D."/>
            <person name="Vollmers J."/>
            <person name="Rivas-Marin E."/>
            <person name="Kohn T."/>
            <person name="Peeters S.H."/>
            <person name="Heuer A."/>
            <person name="Rast P."/>
            <person name="Oberbeckmann S."/>
            <person name="Bunk B."/>
            <person name="Jeske O."/>
            <person name="Meyerdierks A."/>
            <person name="Storesund J.E."/>
            <person name="Kallscheuer N."/>
            <person name="Luecker S."/>
            <person name="Lage O.M."/>
            <person name="Pohl T."/>
            <person name="Merkel B.J."/>
            <person name="Hornburger P."/>
            <person name="Mueller R.-W."/>
            <person name="Bruemmer F."/>
            <person name="Labrenz M."/>
            <person name="Spormann A.M."/>
            <person name="Op den Camp H."/>
            <person name="Overmann J."/>
            <person name="Amann R."/>
            <person name="Jetten M.S.M."/>
            <person name="Mascher T."/>
            <person name="Medema M.H."/>
            <person name="Devos D.P."/>
            <person name="Kaster A.-K."/>
            <person name="Ovreas L."/>
            <person name="Rohde M."/>
            <person name="Galperin M.Y."/>
            <person name="Jogler C."/>
        </authorList>
    </citation>
    <scope>NUCLEOTIDE SEQUENCE [LARGE SCALE GENOMIC DNA]</scope>
    <source>
        <strain evidence="2 3">FC18</strain>
    </source>
</reference>
<gene>
    <name evidence="2" type="ORF">MFFC18_49870</name>
</gene>
<keyword evidence="1" id="KW-1133">Transmembrane helix</keyword>
<accession>A0A5B9PFJ9</accession>
<dbReference type="Proteomes" id="UP000322214">
    <property type="component" value="Chromosome"/>
</dbReference>
<keyword evidence="1" id="KW-0812">Transmembrane</keyword>
<dbReference type="RefSeq" id="WP_148619090.1">
    <property type="nucleotide sequence ID" value="NZ_CP042912.1"/>
</dbReference>
<sequence length="1103" mass="122760">MSQTHTQTTPGSGCARRNRAIALAILFSICSAQLVMIAGCHRGFYRRQADAEARRLVTEKLGSRWNSATGDVHIDPMSRMFDPFSADHPPIPPDDPAAHKLMHTVDGKPGYPHWHANGDIEEVENPTWRQYLPVNEKGQVVLSLSDAYRMALIHSPDLQQQRETLYLSALEVSIQRFGFDSQLFSGFNSFLTGRGRFQTGTGSSSTTVENSLGVNGGGLSARRLGITGANFVVGLANTILWEFSGNNTTSANSLINFSVIQPLLRGAGRERIMESLTQAERTLLANVRQLERFRRGFYLEIATGRDAGAGPSQTTSSFLNQPGLAGSNVGGYLGLLQQKQQIKNLEFSVAQFESLLKQFRELFERDRIDSLQVAQFESSVYGQQESLLNSRITYKDSLDRFKVLIGLPPDVDVVIEDPFLDGFKLIDDTFPERIEAVKALRDEISDSVVEFGSTVRQLYRDARLQEEGGEDVDIENQNLDRQLKALLPYMMQARQLVASIKDEDRKRVAEDIKRLGEVRSERLSYLESVKDDIEAGRLESQVETLVFTEESVPTSQILEYQLENENNERSLIAKLDGIIAEIDERIARIKNGDQSGLSGSEFYEKLERDFAKRIPDLLTEVDGIVLEMALLQSTARTNSIEITNVDIDSDQAFETARCLRRDWMNARGSLVDRWRQIEFFADQLEAQVDLVLTGEIGNAGADNPFRIRYEDGNLRAGFRFDAPIVRQSERNAYRQAQISYQQARRSYYRFEDAISQSLRQTIRNINQDKLLFELNRQNIQVNIKAVQLARARLVQPPAPGQDSTLSDVTARNLTGAIQGLTSAQNRYLGLWTEYEVLRRSLDFDMGTMELDPMFEWVDPGEIDETIGLRVAAREGVAENERFCCGLQQAQTYVEEFYEGEVVESETVMSPPGGDDSNSNVNSMNSIEYDANPIQPVAPREPVASQTFEAPVVEPAMELSPLGKSDVRTKASKPVTARANAKPTSGFQTVLEDDQVSVSDFDVSNFPPIQSKPTIQASTVNSTRTGYLDPFQRGNAGPSEKLRLIGSPITASTDAGSATGVSGIGTVGLVSPNSSLERAFQLKVEEPKEPVRQAIKAEASILTR</sequence>
<name>A0A5B9PFJ9_9BACT</name>
<dbReference type="KEGG" id="mff:MFFC18_49870"/>
<dbReference type="STRING" id="980251.GCA_001642875_01365"/>
<dbReference type="PANTHER" id="PTHR30203:SF33">
    <property type="entry name" value="BLR4455 PROTEIN"/>
    <property type="match status" value="1"/>
</dbReference>
<evidence type="ECO:0000313" key="2">
    <source>
        <dbReference type="EMBL" id="QEG25064.1"/>
    </source>
</evidence>
<dbReference type="PANTHER" id="PTHR30203">
    <property type="entry name" value="OUTER MEMBRANE CATION EFFLUX PROTEIN"/>
    <property type="match status" value="1"/>
</dbReference>
<feature type="transmembrane region" description="Helical" evidence="1">
    <location>
        <begin position="20"/>
        <end position="39"/>
    </location>
</feature>
<keyword evidence="1" id="KW-0472">Membrane</keyword>
<dbReference type="OrthoDB" id="235971at2"/>
<dbReference type="SUPFAM" id="SSF56954">
    <property type="entry name" value="Outer membrane efflux proteins (OEP)"/>
    <property type="match status" value="2"/>
</dbReference>
<protein>
    <submittedName>
        <fullName evidence="2">Outer membrane efflux protein</fullName>
    </submittedName>
</protein>
<proteinExistence type="predicted"/>
<dbReference type="Gene3D" id="1.20.1600.10">
    <property type="entry name" value="Outer membrane efflux proteins (OEP)"/>
    <property type="match status" value="2"/>
</dbReference>
<keyword evidence="3" id="KW-1185">Reference proteome</keyword>
<organism evidence="2 3">
    <name type="scientific">Mariniblastus fucicola</name>
    <dbReference type="NCBI Taxonomy" id="980251"/>
    <lineage>
        <taxon>Bacteria</taxon>
        <taxon>Pseudomonadati</taxon>
        <taxon>Planctomycetota</taxon>
        <taxon>Planctomycetia</taxon>
        <taxon>Pirellulales</taxon>
        <taxon>Pirellulaceae</taxon>
        <taxon>Mariniblastus</taxon>
    </lineage>
</organism>